<protein>
    <submittedName>
        <fullName evidence="2">Golgi-associated olfactory signaling regulator</fullName>
    </submittedName>
</protein>
<keyword evidence="3" id="KW-1185">Reference proteome</keyword>
<dbReference type="STRING" id="8496.A0A151NK33"/>
<feature type="signal peptide" evidence="1">
    <location>
        <begin position="1"/>
        <end position="20"/>
    </location>
</feature>
<organism evidence="2 3">
    <name type="scientific">Alligator mississippiensis</name>
    <name type="common">American alligator</name>
    <dbReference type="NCBI Taxonomy" id="8496"/>
    <lineage>
        <taxon>Eukaryota</taxon>
        <taxon>Metazoa</taxon>
        <taxon>Chordata</taxon>
        <taxon>Craniata</taxon>
        <taxon>Vertebrata</taxon>
        <taxon>Euteleostomi</taxon>
        <taxon>Archelosauria</taxon>
        <taxon>Archosauria</taxon>
        <taxon>Crocodylia</taxon>
        <taxon>Alligatoridae</taxon>
        <taxon>Alligatorinae</taxon>
        <taxon>Alligator</taxon>
    </lineage>
</organism>
<evidence type="ECO:0000313" key="2">
    <source>
        <dbReference type="EMBL" id="KYO37147.1"/>
    </source>
</evidence>
<reference evidence="2 3" key="1">
    <citation type="journal article" date="2012" name="Genome Biol.">
        <title>Sequencing three crocodilian genomes to illuminate the evolution of archosaurs and amniotes.</title>
        <authorList>
            <person name="St John J.A."/>
            <person name="Braun E.L."/>
            <person name="Isberg S.R."/>
            <person name="Miles L.G."/>
            <person name="Chong A.Y."/>
            <person name="Gongora J."/>
            <person name="Dalzell P."/>
            <person name="Moran C."/>
            <person name="Bed'hom B."/>
            <person name="Abzhanov A."/>
            <person name="Burgess S.C."/>
            <person name="Cooksey A.M."/>
            <person name="Castoe T.A."/>
            <person name="Crawford N.G."/>
            <person name="Densmore L.D."/>
            <person name="Drew J.C."/>
            <person name="Edwards S.V."/>
            <person name="Faircloth B.C."/>
            <person name="Fujita M.K."/>
            <person name="Greenwold M.J."/>
            <person name="Hoffmann F.G."/>
            <person name="Howard J.M."/>
            <person name="Iguchi T."/>
            <person name="Janes D.E."/>
            <person name="Khan S.Y."/>
            <person name="Kohno S."/>
            <person name="de Koning A.J."/>
            <person name="Lance S.L."/>
            <person name="McCarthy F.M."/>
            <person name="McCormack J.E."/>
            <person name="Merchant M.E."/>
            <person name="Peterson D.G."/>
            <person name="Pollock D.D."/>
            <person name="Pourmand N."/>
            <person name="Raney B.J."/>
            <person name="Roessler K.A."/>
            <person name="Sanford J.R."/>
            <person name="Sawyer R.H."/>
            <person name="Schmidt C.J."/>
            <person name="Triplett E.W."/>
            <person name="Tuberville T.D."/>
            <person name="Venegas-Anaya M."/>
            <person name="Howard J.T."/>
            <person name="Jarvis E.D."/>
            <person name="Guillette L.J.Jr."/>
            <person name="Glenn T.C."/>
            <person name="Green R.E."/>
            <person name="Ray D.A."/>
        </authorList>
    </citation>
    <scope>NUCLEOTIDE SEQUENCE [LARGE SCALE GENOMIC DNA]</scope>
    <source>
        <strain evidence="2">KSC_2009_1</strain>
    </source>
</reference>
<proteinExistence type="predicted"/>
<evidence type="ECO:0000313" key="3">
    <source>
        <dbReference type="Proteomes" id="UP000050525"/>
    </source>
</evidence>
<feature type="chain" id="PRO_5007586125" evidence="1">
    <location>
        <begin position="21"/>
        <end position="130"/>
    </location>
</feature>
<name>A0A151NK33_ALLMI</name>
<keyword evidence="1" id="KW-0732">Signal</keyword>
<gene>
    <name evidence="2" type="primary">GFY</name>
    <name evidence="2" type="ORF">Y1Q_0008423</name>
</gene>
<accession>A0A151NK33</accession>
<dbReference type="Proteomes" id="UP000050525">
    <property type="component" value="Unassembled WGS sequence"/>
</dbReference>
<sequence length="130" mass="14376">MGLFLGACGLLLCLLAGVYCAYCRAARKELFTHHCLQDATFDDLVLHLEAPKDSYDWFYYDTEYEVPPPAPRLPVQAQSQMAPTLPSACPVLLKPPKDEALGPPGQEQPKLRPLKLECLSPASLPQGNYM</sequence>
<comment type="caution">
    <text evidence="2">The sequence shown here is derived from an EMBL/GenBank/DDBJ whole genome shotgun (WGS) entry which is preliminary data.</text>
</comment>
<dbReference type="AlphaFoldDB" id="A0A151NK33"/>
<evidence type="ECO:0000256" key="1">
    <source>
        <dbReference type="SAM" id="SignalP"/>
    </source>
</evidence>
<dbReference type="EMBL" id="AKHW03002822">
    <property type="protein sequence ID" value="KYO37147.1"/>
    <property type="molecule type" value="Genomic_DNA"/>
</dbReference>